<dbReference type="Proteomes" id="UP000464954">
    <property type="component" value="Chromosome"/>
</dbReference>
<feature type="transmembrane region" description="Helical" evidence="6">
    <location>
        <begin position="278"/>
        <end position="298"/>
    </location>
</feature>
<dbReference type="RefSeq" id="WP_160629723.1">
    <property type="nucleotide sequence ID" value="NZ_CP047593.1"/>
</dbReference>
<evidence type="ECO:0000256" key="4">
    <source>
        <dbReference type="ARBA" id="ARBA00022989"/>
    </source>
</evidence>
<name>A0A6P1M6Z2_9BACT</name>
<protein>
    <submittedName>
        <fullName evidence="7">Oligosaccharide flippase family protein</fullName>
    </submittedName>
</protein>
<sequence length="528" mass="59052">MSIKNGNEESGAFFSRDAITGIPWMVVTKIILFFVYFSISVLTVRLLGKEQFGIFSICTNIAGLIGVFCSLGLGAAYFRFIPELVVSKNKAGLKRLIVRISLAQFCALCAAMVFVIVGKSWFEQWFDIQFGCFLIFTVLLVGVSLLKESVNSIETSLFRARRLAVLSFVQGILWLVLLGVGLWLYPEAGTAINAQTLAYGIVYMVGAALLLRHIYRLDWRSPPYGIGKRRVIKYSGTIYLNNIIRLLMLQYTEVIFLGRVCSAGEVGAYTLGYSIPPQVIFFVPMALHMLFTAGFSEAYSRDPECLNRLISAFYKMQILLTVPIAVFGVFFAPVAVPIVFGDEMMQAGGIASAFCIIHLFPIISTPLSMAIKAKEKVYRMLPFMFLQIGVNLFLDWLFILHFKLGLWGGVFAVFGTFVSTIPFRLNAARKIIGGIWFPIGYLMRIALPLFLLAMSVYFLSQQFGLFHLFEGKVINLMLLGALGLVYAASGILLIRRLRLVREEDVADFRALDIKQLNVVFQLLVPGRK</sequence>
<feature type="transmembrane region" description="Helical" evidence="6">
    <location>
        <begin position="236"/>
        <end position="258"/>
    </location>
</feature>
<feature type="transmembrane region" description="Helical" evidence="6">
    <location>
        <begin position="346"/>
        <end position="368"/>
    </location>
</feature>
<dbReference type="AlphaFoldDB" id="A0A6P1M6Z2"/>
<gene>
    <name evidence="7" type="ORF">GT409_14240</name>
</gene>
<feature type="transmembrane region" description="Helical" evidence="6">
    <location>
        <begin position="166"/>
        <end position="185"/>
    </location>
</feature>
<dbReference type="GO" id="GO:0005886">
    <property type="term" value="C:plasma membrane"/>
    <property type="evidence" value="ECO:0007669"/>
    <property type="project" value="UniProtKB-SubCell"/>
</dbReference>
<evidence type="ECO:0000256" key="3">
    <source>
        <dbReference type="ARBA" id="ARBA00022692"/>
    </source>
</evidence>
<comment type="subcellular location">
    <subcellularLocation>
        <location evidence="1">Cell membrane</location>
        <topology evidence="1">Multi-pass membrane protein</topology>
    </subcellularLocation>
</comment>
<evidence type="ECO:0000313" key="7">
    <source>
        <dbReference type="EMBL" id="QHI70549.1"/>
    </source>
</evidence>
<evidence type="ECO:0000256" key="6">
    <source>
        <dbReference type="SAM" id="Phobius"/>
    </source>
</evidence>
<evidence type="ECO:0000313" key="8">
    <source>
        <dbReference type="Proteomes" id="UP000464954"/>
    </source>
</evidence>
<feature type="transmembrane region" description="Helical" evidence="6">
    <location>
        <begin position="380"/>
        <end position="399"/>
    </location>
</feature>
<organism evidence="7 8">
    <name type="scientific">Tichowtungia aerotolerans</name>
    <dbReference type="NCBI Taxonomy" id="2697043"/>
    <lineage>
        <taxon>Bacteria</taxon>
        <taxon>Pseudomonadati</taxon>
        <taxon>Kiritimatiellota</taxon>
        <taxon>Tichowtungiia</taxon>
        <taxon>Tichowtungiales</taxon>
        <taxon>Tichowtungiaceae</taxon>
        <taxon>Tichowtungia</taxon>
    </lineage>
</organism>
<feature type="transmembrane region" description="Helical" evidence="6">
    <location>
        <begin position="318"/>
        <end position="340"/>
    </location>
</feature>
<evidence type="ECO:0000256" key="1">
    <source>
        <dbReference type="ARBA" id="ARBA00004651"/>
    </source>
</evidence>
<dbReference type="PANTHER" id="PTHR30250:SF11">
    <property type="entry name" value="O-ANTIGEN TRANSPORTER-RELATED"/>
    <property type="match status" value="1"/>
</dbReference>
<dbReference type="Pfam" id="PF13440">
    <property type="entry name" value="Polysacc_synt_3"/>
    <property type="match status" value="1"/>
</dbReference>
<feature type="transmembrane region" description="Helical" evidence="6">
    <location>
        <begin position="54"/>
        <end position="81"/>
    </location>
</feature>
<reference evidence="7 8" key="1">
    <citation type="submission" date="2020-01" db="EMBL/GenBank/DDBJ databases">
        <title>Ponticoccus aerotolerans gen. nov., sp. nov., an anaerobic bacterium and proposal of Ponticoccusceae fam. nov., Ponticoccusles ord. nov. and Ponticoccuse classis nov. in the phylum Kiritimatiellaeota.</title>
        <authorList>
            <person name="Zhou L.Y."/>
            <person name="Du Z.J."/>
        </authorList>
    </citation>
    <scope>NUCLEOTIDE SEQUENCE [LARGE SCALE GENOMIC DNA]</scope>
    <source>
        <strain evidence="7 8">S-5007</strain>
    </source>
</reference>
<feature type="transmembrane region" description="Helical" evidence="6">
    <location>
        <begin position="197"/>
        <end position="215"/>
    </location>
</feature>
<feature type="transmembrane region" description="Helical" evidence="6">
    <location>
        <begin position="473"/>
        <end position="494"/>
    </location>
</feature>
<keyword evidence="8" id="KW-1185">Reference proteome</keyword>
<keyword evidence="3 6" id="KW-0812">Transmembrane</keyword>
<keyword evidence="2" id="KW-1003">Cell membrane</keyword>
<feature type="transmembrane region" description="Helical" evidence="6">
    <location>
        <begin position="102"/>
        <end position="122"/>
    </location>
</feature>
<feature type="transmembrane region" description="Helical" evidence="6">
    <location>
        <begin position="405"/>
        <end position="423"/>
    </location>
</feature>
<keyword evidence="5 6" id="KW-0472">Membrane</keyword>
<feature type="transmembrane region" description="Helical" evidence="6">
    <location>
        <begin position="21"/>
        <end position="42"/>
    </location>
</feature>
<evidence type="ECO:0000256" key="2">
    <source>
        <dbReference type="ARBA" id="ARBA00022475"/>
    </source>
</evidence>
<dbReference type="PANTHER" id="PTHR30250">
    <property type="entry name" value="PST FAMILY PREDICTED COLANIC ACID TRANSPORTER"/>
    <property type="match status" value="1"/>
</dbReference>
<feature type="transmembrane region" description="Helical" evidence="6">
    <location>
        <begin position="128"/>
        <end position="146"/>
    </location>
</feature>
<feature type="transmembrane region" description="Helical" evidence="6">
    <location>
        <begin position="435"/>
        <end position="458"/>
    </location>
</feature>
<dbReference type="KEGG" id="taer:GT409_14240"/>
<proteinExistence type="predicted"/>
<dbReference type="InterPro" id="IPR050833">
    <property type="entry name" value="Poly_Biosynth_Transport"/>
</dbReference>
<dbReference type="EMBL" id="CP047593">
    <property type="protein sequence ID" value="QHI70549.1"/>
    <property type="molecule type" value="Genomic_DNA"/>
</dbReference>
<accession>A0A6P1M6Z2</accession>
<keyword evidence="4 6" id="KW-1133">Transmembrane helix</keyword>
<evidence type="ECO:0000256" key="5">
    <source>
        <dbReference type="ARBA" id="ARBA00023136"/>
    </source>
</evidence>